<accession>A0AAP9WCP5</accession>
<gene>
    <name evidence="1" type="ORF">Lepto782_12655</name>
</gene>
<name>A0AAP9WCP5_LEPIR</name>
<dbReference type="Proteomes" id="UP000663124">
    <property type="component" value="Chromosome 1"/>
</dbReference>
<proteinExistence type="predicted"/>
<reference evidence="1" key="1">
    <citation type="submission" date="2019-09" db="EMBL/GenBank/DDBJ databases">
        <title>Comparative Genomics of Leptospira interrogans Reveals Genome Plasticity - A Common Adaptive Strategy for Survival in Various Hosts.</title>
        <authorList>
            <person name="Ramli S.R."/>
            <person name="Bunk B."/>
            <person name="Goris M."/>
            <person name="Bhuju S."/>
            <person name="Jarek M."/>
            <person name="Sproer C."/>
            <person name="Mustakim S."/>
            <person name="Strommenger B."/>
            <person name="Pessler F."/>
        </authorList>
    </citation>
    <scope>NUCLEOTIDE SEQUENCE</scope>
    <source>
        <strain evidence="1">782</strain>
    </source>
</reference>
<evidence type="ECO:0000313" key="2">
    <source>
        <dbReference type="Proteomes" id="UP000663124"/>
    </source>
</evidence>
<dbReference type="RefSeq" id="WP_061234772.1">
    <property type="nucleotide sequence ID" value="NZ_CP043884.1"/>
</dbReference>
<evidence type="ECO:0000313" key="1">
    <source>
        <dbReference type="EMBL" id="QOI43023.1"/>
    </source>
</evidence>
<dbReference type="AlphaFoldDB" id="A0AAP9WCP5"/>
<sequence length="134" mass="16237">MEALELTPREAGKFIYMHYGIYLPNECKIFHNRYLHLRYYLRKILDKFSEVVSAYLLGIFLYKLSKKVYTPDILLKKLFAENPGIPDRIRSDVQEIYGEPEIDERSLVFQVKYLRRIDRIRESQLYKYFRSLNT</sequence>
<protein>
    <submittedName>
        <fullName evidence="1">Uncharacterized protein</fullName>
    </submittedName>
</protein>
<dbReference type="EMBL" id="CP043884">
    <property type="protein sequence ID" value="QOI43023.1"/>
    <property type="molecule type" value="Genomic_DNA"/>
</dbReference>
<organism evidence="1 2">
    <name type="scientific">Leptospira interrogans serovar Canicola</name>
    <dbReference type="NCBI Taxonomy" id="211880"/>
    <lineage>
        <taxon>Bacteria</taxon>
        <taxon>Pseudomonadati</taxon>
        <taxon>Spirochaetota</taxon>
        <taxon>Spirochaetia</taxon>
        <taxon>Leptospirales</taxon>
        <taxon>Leptospiraceae</taxon>
        <taxon>Leptospira</taxon>
    </lineage>
</organism>